<organism evidence="1 2">
    <name type="scientific">Cytobacillus depressus</name>
    <dbReference type="NCBI Taxonomy" id="1602942"/>
    <lineage>
        <taxon>Bacteria</taxon>
        <taxon>Bacillati</taxon>
        <taxon>Bacillota</taxon>
        <taxon>Bacilli</taxon>
        <taxon>Bacillales</taxon>
        <taxon>Bacillaceae</taxon>
        <taxon>Cytobacillus</taxon>
    </lineage>
</organism>
<accession>A0A6L3V587</accession>
<gene>
    <name evidence="1" type="ORF">F7731_14365</name>
</gene>
<reference evidence="1 2" key="1">
    <citation type="journal article" date="2016" name="Antonie Van Leeuwenhoek">
        <title>Bacillus depressus sp. nov., isolated from soil of a sunflower field.</title>
        <authorList>
            <person name="Wei X."/>
            <person name="Xin D."/>
            <person name="Xin Y."/>
            <person name="Zhang H."/>
            <person name="Wang T."/>
            <person name="Zhang J."/>
        </authorList>
    </citation>
    <scope>NUCLEOTIDE SEQUENCE [LARGE SCALE GENOMIC DNA]</scope>
    <source>
        <strain evidence="1 2">BZ1</strain>
    </source>
</reference>
<protein>
    <submittedName>
        <fullName evidence="1">Uncharacterized protein</fullName>
    </submittedName>
</protein>
<keyword evidence="2" id="KW-1185">Reference proteome</keyword>
<dbReference type="Proteomes" id="UP000481030">
    <property type="component" value="Unassembled WGS sequence"/>
</dbReference>
<evidence type="ECO:0000313" key="2">
    <source>
        <dbReference type="Proteomes" id="UP000481030"/>
    </source>
</evidence>
<proteinExistence type="predicted"/>
<dbReference type="RefSeq" id="WP_151535478.1">
    <property type="nucleotide sequence ID" value="NZ_WBOS01000006.1"/>
</dbReference>
<dbReference type="EMBL" id="WBOS01000006">
    <property type="protein sequence ID" value="KAB2334403.1"/>
    <property type="molecule type" value="Genomic_DNA"/>
</dbReference>
<sequence>MVLSLLIGCSGIPGQNEEGYLSKKQVIKLGPDADIFEFDSKVYKTGVDWIEEEELTKDEQIEGNN</sequence>
<evidence type="ECO:0000313" key="1">
    <source>
        <dbReference type="EMBL" id="KAB2334403.1"/>
    </source>
</evidence>
<name>A0A6L3V587_9BACI</name>
<dbReference type="AlphaFoldDB" id="A0A6L3V587"/>
<comment type="caution">
    <text evidence="1">The sequence shown here is derived from an EMBL/GenBank/DDBJ whole genome shotgun (WGS) entry which is preliminary data.</text>
</comment>
<dbReference type="OrthoDB" id="1909991at2"/>